<evidence type="ECO:0000256" key="1">
    <source>
        <dbReference type="SAM" id="MobiDB-lite"/>
    </source>
</evidence>
<evidence type="ECO:0000313" key="2">
    <source>
        <dbReference type="EMBL" id="CAE7446938.1"/>
    </source>
</evidence>
<proteinExistence type="predicted"/>
<evidence type="ECO:0000313" key="3">
    <source>
        <dbReference type="Proteomes" id="UP000604046"/>
    </source>
</evidence>
<organism evidence="2 3">
    <name type="scientific">Symbiodinium natans</name>
    <dbReference type="NCBI Taxonomy" id="878477"/>
    <lineage>
        <taxon>Eukaryota</taxon>
        <taxon>Sar</taxon>
        <taxon>Alveolata</taxon>
        <taxon>Dinophyceae</taxon>
        <taxon>Suessiales</taxon>
        <taxon>Symbiodiniaceae</taxon>
        <taxon>Symbiodinium</taxon>
    </lineage>
</organism>
<accession>A0A812RQP7</accession>
<feature type="region of interest" description="Disordered" evidence="1">
    <location>
        <begin position="67"/>
        <end position="160"/>
    </location>
</feature>
<dbReference type="Proteomes" id="UP000604046">
    <property type="component" value="Unassembled WGS sequence"/>
</dbReference>
<dbReference type="OrthoDB" id="406284at2759"/>
<dbReference type="EMBL" id="CAJNDS010002356">
    <property type="protein sequence ID" value="CAE7446938.1"/>
    <property type="molecule type" value="Genomic_DNA"/>
</dbReference>
<sequence length="201" mass="22133">MARAHELSTGMAPEGYPVRPVDKWFLRTKADLELNGNSFAGHFLDTTTSHELPRHVLERTKFTVACNRGEQPGPLLDERGSRGRNILPDAAPQGKSPKAAPSPQKKRLRLPPADDSQLPQTTQSRAQPIASSTGDLHHLPQLGQTGGFHVDPRRTGRGNKLKSISADTRYAKRGWGRGGPMFWPESSFCMSQTMTNLHSYG</sequence>
<reference evidence="2" key="1">
    <citation type="submission" date="2021-02" db="EMBL/GenBank/DDBJ databases">
        <authorList>
            <person name="Dougan E. K."/>
            <person name="Rhodes N."/>
            <person name="Thang M."/>
            <person name="Chan C."/>
        </authorList>
    </citation>
    <scope>NUCLEOTIDE SEQUENCE</scope>
</reference>
<feature type="compositionally biased region" description="Polar residues" evidence="1">
    <location>
        <begin position="117"/>
        <end position="134"/>
    </location>
</feature>
<keyword evidence="3" id="KW-1185">Reference proteome</keyword>
<dbReference type="AlphaFoldDB" id="A0A812RQP7"/>
<name>A0A812RQP7_9DINO</name>
<comment type="caution">
    <text evidence="2">The sequence shown here is derived from an EMBL/GenBank/DDBJ whole genome shotgun (WGS) entry which is preliminary data.</text>
</comment>
<protein>
    <submittedName>
        <fullName evidence="2">Uncharacterized protein</fullName>
    </submittedName>
</protein>
<gene>
    <name evidence="2" type="ORF">SNAT2548_LOCUS24364</name>
</gene>